<organism evidence="1 2">
    <name type="scientific">Entomophthora muscae</name>
    <dbReference type="NCBI Taxonomy" id="34485"/>
    <lineage>
        <taxon>Eukaryota</taxon>
        <taxon>Fungi</taxon>
        <taxon>Fungi incertae sedis</taxon>
        <taxon>Zoopagomycota</taxon>
        <taxon>Entomophthoromycotina</taxon>
        <taxon>Entomophthoromycetes</taxon>
        <taxon>Entomophthorales</taxon>
        <taxon>Entomophthoraceae</taxon>
        <taxon>Entomophthora</taxon>
    </lineage>
</organism>
<evidence type="ECO:0000313" key="1">
    <source>
        <dbReference type="EMBL" id="KAJ9054784.1"/>
    </source>
</evidence>
<accession>A0ACC2RXM0</accession>
<protein>
    <submittedName>
        <fullName evidence="1">Uncharacterized protein</fullName>
    </submittedName>
</protein>
<comment type="caution">
    <text evidence="1">The sequence shown here is derived from an EMBL/GenBank/DDBJ whole genome shotgun (WGS) entry which is preliminary data.</text>
</comment>
<dbReference type="Proteomes" id="UP001165960">
    <property type="component" value="Unassembled WGS sequence"/>
</dbReference>
<keyword evidence="2" id="KW-1185">Reference proteome</keyword>
<proteinExistence type="predicted"/>
<reference evidence="1" key="1">
    <citation type="submission" date="2022-04" db="EMBL/GenBank/DDBJ databases">
        <title>Genome of the entomopathogenic fungus Entomophthora muscae.</title>
        <authorList>
            <person name="Elya C."/>
            <person name="Lovett B.R."/>
            <person name="Lee E."/>
            <person name="Macias A.M."/>
            <person name="Hajek A.E."/>
            <person name="De Bivort B.L."/>
            <person name="Kasson M.T."/>
            <person name="De Fine Licht H.H."/>
            <person name="Stajich J.E."/>
        </authorList>
    </citation>
    <scope>NUCLEOTIDE SEQUENCE</scope>
    <source>
        <strain evidence="1">Berkeley</strain>
    </source>
</reference>
<dbReference type="EMBL" id="QTSX02006425">
    <property type="protein sequence ID" value="KAJ9054784.1"/>
    <property type="molecule type" value="Genomic_DNA"/>
</dbReference>
<sequence>MISHIDRSSITLLIHAPSIQDQPGLQVCISTQGKEHWYDVPPKKSAIGVNIGSALHSWSCGLLTPSLHRVVYPQTLSQVEERYCVAFFMHPDSEYLKGNLTRI</sequence>
<name>A0ACC2RXM0_9FUNG</name>
<evidence type="ECO:0000313" key="2">
    <source>
        <dbReference type="Proteomes" id="UP001165960"/>
    </source>
</evidence>
<gene>
    <name evidence="1" type="ORF">DSO57_1010657</name>
</gene>